<name>A0AAW2TKL3_SESRA</name>
<dbReference type="GO" id="GO:0003964">
    <property type="term" value="F:RNA-directed DNA polymerase activity"/>
    <property type="evidence" value="ECO:0007669"/>
    <property type="project" value="UniProtKB-EC"/>
</dbReference>
<dbReference type="Gene3D" id="3.30.70.270">
    <property type="match status" value="1"/>
</dbReference>
<reference evidence="5" key="2">
    <citation type="journal article" date="2024" name="Plant">
        <title>Genomic evolution and insights into agronomic trait innovations of Sesamum species.</title>
        <authorList>
            <person name="Miao H."/>
            <person name="Wang L."/>
            <person name="Qu L."/>
            <person name="Liu H."/>
            <person name="Sun Y."/>
            <person name="Le M."/>
            <person name="Wang Q."/>
            <person name="Wei S."/>
            <person name="Zheng Y."/>
            <person name="Lin W."/>
            <person name="Duan Y."/>
            <person name="Cao H."/>
            <person name="Xiong S."/>
            <person name="Wang X."/>
            <person name="Wei L."/>
            <person name="Li C."/>
            <person name="Ma Q."/>
            <person name="Ju M."/>
            <person name="Zhao R."/>
            <person name="Li G."/>
            <person name="Mu C."/>
            <person name="Tian Q."/>
            <person name="Mei H."/>
            <person name="Zhang T."/>
            <person name="Gao T."/>
            <person name="Zhang H."/>
        </authorList>
    </citation>
    <scope>NUCLEOTIDE SEQUENCE</scope>
    <source>
        <strain evidence="5">G02</strain>
    </source>
</reference>
<dbReference type="AlphaFoldDB" id="A0AAW2TKL3"/>
<protein>
    <recommendedName>
        <fullName evidence="1">RNA-directed DNA polymerase</fullName>
        <ecNumber evidence="1">2.7.7.49</ecNumber>
    </recommendedName>
</protein>
<reference evidence="5" key="1">
    <citation type="submission" date="2020-06" db="EMBL/GenBank/DDBJ databases">
        <authorList>
            <person name="Li T."/>
            <person name="Hu X."/>
            <person name="Zhang T."/>
            <person name="Song X."/>
            <person name="Zhang H."/>
            <person name="Dai N."/>
            <person name="Sheng W."/>
            <person name="Hou X."/>
            <person name="Wei L."/>
        </authorList>
    </citation>
    <scope>NUCLEOTIDE SEQUENCE</scope>
    <source>
        <strain evidence="5">G02</strain>
        <tissue evidence="5">Leaf</tissue>
    </source>
</reference>
<comment type="caution">
    <text evidence="5">The sequence shown here is derived from an EMBL/GenBank/DDBJ whole genome shotgun (WGS) entry which is preliminary data.</text>
</comment>
<dbReference type="Pfam" id="PF02160">
    <property type="entry name" value="Peptidase_A3"/>
    <property type="match status" value="1"/>
</dbReference>
<evidence type="ECO:0000259" key="4">
    <source>
        <dbReference type="Pfam" id="PF17919"/>
    </source>
</evidence>
<organism evidence="5">
    <name type="scientific">Sesamum radiatum</name>
    <name type="common">Black benniseed</name>
    <dbReference type="NCBI Taxonomy" id="300843"/>
    <lineage>
        <taxon>Eukaryota</taxon>
        <taxon>Viridiplantae</taxon>
        <taxon>Streptophyta</taxon>
        <taxon>Embryophyta</taxon>
        <taxon>Tracheophyta</taxon>
        <taxon>Spermatophyta</taxon>
        <taxon>Magnoliopsida</taxon>
        <taxon>eudicotyledons</taxon>
        <taxon>Gunneridae</taxon>
        <taxon>Pentapetalae</taxon>
        <taxon>asterids</taxon>
        <taxon>lamiids</taxon>
        <taxon>Lamiales</taxon>
        <taxon>Pedaliaceae</taxon>
        <taxon>Sesamum</taxon>
    </lineage>
</organism>
<dbReference type="InterPro" id="IPR000588">
    <property type="entry name" value="Pept_A3A"/>
</dbReference>
<evidence type="ECO:0000256" key="1">
    <source>
        <dbReference type="ARBA" id="ARBA00012493"/>
    </source>
</evidence>
<feature type="domain" description="Reverse transcriptase/retrotransposon-derived protein RNase H-like" evidence="4">
    <location>
        <begin position="505"/>
        <end position="574"/>
    </location>
</feature>
<feature type="domain" description="Peptidase A3A" evidence="3">
    <location>
        <begin position="146"/>
        <end position="250"/>
    </location>
</feature>
<accession>A0AAW2TKL3</accession>
<dbReference type="PANTHER" id="PTHR33064:SF37">
    <property type="entry name" value="RIBONUCLEASE H"/>
    <property type="match status" value="1"/>
</dbReference>
<dbReference type="InterPro" id="IPR043128">
    <property type="entry name" value="Rev_trsase/Diguanyl_cyclase"/>
</dbReference>
<dbReference type="GO" id="GO:0006508">
    <property type="term" value="P:proteolysis"/>
    <property type="evidence" value="ECO:0007669"/>
    <property type="project" value="InterPro"/>
</dbReference>
<feature type="compositionally biased region" description="Polar residues" evidence="2">
    <location>
        <begin position="663"/>
        <end position="673"/>
    </location>
</feature>
<dbReference type="Pfam" id="PF17919">
    <property type="entry name" value="RT_RNaseH_2"/>
    <property type="match status" value="1"/>
</dbReference>
<dbReference type="InterPro" id="IPR051320">
    <property type="entry name" value="Viral_Replic_Matur_Polypro"/>
</dbReference>
<dbReference type="GO" id="GO:0004190">
    <property type="term" value="F:aspartic-type endopeptidase activity"/>
    <property type="evidence" value="ECO:0007669"/>
    <property type="project" value="InterPro"/>
</dbReference>
<dbReference type="EC" id="2.7.7.49" evidence="1"/>
<evidence type="ECO:0000256" key="2">
    <source>
        <dbReference type="SAM" id="MobiDB-lite"/>
    </source>
</evidence>
<sequence>MTVSNKTMERIMRQDSNLSPYDGFRIGGIGKVLNQIGLNQRKHHIIYKVSSGEFAIPMELTGNVMEMQLIPKEEILEELSKLREEVAVTMKWIHIGAIEQPVIGRYEGMLEIAGHEILVAGVAGKENGSMTLGLNFLEDHKPWGRKEYFAAYIDSGSGICTAKPGVFPKEAIETLPVIAGRDFSQKILILNKGIREAKIMIGGAFGSPWFRVKTPPTYFHDTGADILLGNNFIQTFAKYVQDNNRNLLIFTTNCGSEIQVMRREKAFNRIMPINFRSKRGDFDAKLTHPKMQDKRKFGKALLSFRQQGLIESDSFYEESEKEIINLKEALQEIKLLDISEESKLSLENVKRLIQRNFSENPLAWWDRNKIEATLKVKEECKYQYVRYKPIQMNMEDKRDMQMIIKEHINLGLIEPGVSAYSSPGFLVRNHGEIKRGILIDETGIELQEHIVEKIRNFPDVLKDKKHLQSFLGVVNFAGIFIKDLAKYRKDFRPLLKETESSKWKWEEIHTQRVRELKQVCSNLPKLAIPQDEDELVVYTDANDYRWAAVLMKKTTTGEEPCRYTGGLFSEQQAQVAGQVQRADLDIVQTTIRSSLVASTALWNALQEPIRKASPSVVTRELREHDPKHAFRVQGSRPVAADSSTACTRPSSDSDETATIEPQGVQTPDDSSLSTNVGKINFSKGVNPSKTIVETSGKYNRVWMLEGSKPEDVREWYDFGALASVHTMSPSFPEISKLPEWISGAVYDSWQNNPHLKRGDILELKFISAASETAGKGSHPAFHFIKLQRPDMVAFNKIKVATGEAPLVSAISEDDISTRRAWGLWVCLTEMDKVKYPFKIFSNKLNGSFLLNSMTGKSTEFAESMFERKRMLIWENKLPATEATRMKACNMLHVGQWHNHVCPCCEKQEKPLFGTKIRVTQKKP</sequence>
<feature type="region of interest" description="Disordered" evidence="2">
    <location>
        <begin position="635"/>
        <end position="673"/>
    </location>
</feature>
<evidence type="ECO:0000313" key="5">
    <source>
        <dbReference type="EMBL" id="KAL0404116.1"/>
    </source>
</evidence>
<feature type="compositionally biased region" description="Polar residues" evidence="2">
    <location>
        <begin position="641"/>
        <end position="650"/>
    </location>
</feature>
<dbReference type="InterPro" id="IPR043502">
    <property type="entry name" value="DNA/RNA_pol_sf"/>
</dbReference>
<dbReference type="SUPFAM" id="SSF56672">
    <property type="entry name" value="DNA/RNA polymerases"/>
    <property type="match status" value="1"/>
</dbReference>
<dbReference type="EMBL" id="JACGWJ010000008">
    <property type="protein sequence ID" value="KAL0404116.1"/>
    <property type="molecule type" value="Genomic_DNA"/>
</dbReference>
<proteinExistence type="predicted"/>
<dbReference type="PANTHER" id="PTHR33064">
    <property type="entry name" value="POL PROTEIN"/>
    <property type="match status" value="1"/>
</dbReference>
<evidence type="ECO:0000259" key="3">
    <source>
        <dbReference type="Pfam" id="PF02160"/>
    </source>
</evidence>
<gene>
    <name evidence="5" type="ORF">Sradi_2052400</name>
</gene>
<dbReference type="InterPro" id="IPR041577">
    <property type="entry name" value="RT_RNaseH_2"/>
</dbReference>